<dbReference type="InterPro" id="IPR016167">
    <property type="entry name" value="FAD-bd_PCMH_sub1"/>
</dbReference>
<accession>A0A4V6NRE5</accession>
<reference evidence="5 6" key="1">
    <citation type="submission" date="2019-03" db="EMBL/GenBank/DDBJ databases">
        <title>Genomic Encyclopedia of Type Strains, Phase IV (KMG-IV): sequencing the most valuable type-strain genomes for metagenomic binning, comparative biology and taxonomic classification.</title>
        <authorList>
            <person name="Goeker M."/>
        </authorList>
    </citation>
    <scope>NUCLEOTIDE SEQUENCE [LARGE SCALE GENOMIC DNA]</scope>
    <source>
        <strain evidence="5 6">DSM 45765</strain>
    </source>
</reference>
<dbReference type="PROSITE" id="PS51387">
    <property type="entry name" value="FAD_PCMH"/>
    <property type="match status" value="1"/>
</dbReference>
<keyword evidence="2" id="KW-0274">FAD</keyword>
<name>A0A4V6NRE5_9PSEU</name>
<keyword evidence="3" id="KW-0560">Oxidoreductase</keyword>
<dbReference type="AlphaFoldDB" id="A0A4V6NRE5"/>
<dbReference type="InterPro" id="IPR002346">
    <property type="entry name" value="Mopterin_DH_FAD-bd"/>
</dbReference>
<dbReference type="Gene3D" id="3.30.390.50">
    <property type="entry name" value="CO dehydrogenase flavoprotein, C-terminal domain"/>
    <property type="match status" value="1"/>
</dbReference>
<dbReference type="Pfam" id="PF00941">
    <property type="entry name" value="FAD_binding_5"/>
    <property type="match status" value="1"/>
</dbReference>
<dbReference type="InterPro" id="IPR016169">
    <property type="entry name" value="FAD-bd_PCMH_sub2"/>
</dbReference>
<keyword evidence="1" id="KW-0285">Flavoprotein</keyword>
<evidence type="ECO:0000313" key="5">
    <source>
        <dbReference type="EMBL" id="TCP55066.1"/>
    </source>
</evidence>
<evidence type="ECO:0000256" key="1">
    <source>
        <dbReference type="ARBA" id="ARBA00022630"/>
    </source>
</evidence>
<proteinExistence type="predicted"/>
<dbReference type="OrthoDB" id="9793944at2"/>
<dbReference type="InterPro" id="IPR036318">
    <property type="entry name" value="FAD-bd_PCMH-like_sf"/>
</dbReference>
<feature type="domain" description="FAD-binding PCMH-type" evidence="4">
    <location>
        <begin position="1"/>
        <end position="177"/>
    </location>
</feature>
<dbReference type="InterPro" id="IPR016166">
    <property type="entry name" value="FAD-bd_PCMH"/>
</dbReference>
<evidence type="ECO:0000256" key="3">
    <source>
        <dbReference type="ARBA" id="ARBA00023002"/>
    </source>
</evidence>
<gene>
    <name evidence="5" type="ORF">EV191_102278</name>
</gene>
<comment type="caution">
    <text evidence="5">The sequence shown here is derived from an EMBL/GenBank/DDBJ whole genome shotgun (WGS) entry which is preliminary data.</text>
</comment>
<dbReference type="InterPro" id="IPR036683">
    <property type="entry name" value="CO_DH_flav_C_dom_sf"/>
</dbReference>
<dbReference type="SUPFAM" id="SSF56176">
    <property type="entry name" value="FAD-binding/transporter-associated domain-like"/>
    <property type="match status" value="1"/>
</dbReference>
<dbReference type="GO" id="GO:0071949">
    <property type="term" value="F:FAD binding"/>
    <property type="evidence" value="ECO:0007669"/>
    <property type="project" value="InterPro"/>
</dbReference>
<dbReference type="Gene3D" id="3.30.43.10">
    <property type="entry name" value="Uridine Diphospho-n-acetylenolpyruvylglucosamine Reductase, domain 2"/>
    <property type="match status" value="1"/>
</dbReference>
<dbReference type="Proteomes" id="UP000294911">
    <property type="component" value="Unassembled WGS sequence"/>
</dbReference>
<dbReference type="PANTHER" id="PTHR42659">
    <property type="entry name" value="XANTHINE DEHYDROGENASE SUBUNIT C-RELATED"/>
    <property type="match status" value="1"/>
</dbReference>
<dbReference type="EMBL" id="SLXQ01000002">
    <property type="protein sequence ID" value="TCP55066.1"/>
    <property type="molecule type" value="Genomic_DNA"/>
</dbReference>
<organism evidence="5 6">
    <name type="scientific">Tamaricihabitans halophyticus</name>
    <dbReference type="NCBI Taxonomy" id="1262583"/>
    <lineage>
        <taxon>Bacteria</taxon>
        <taxon>Bacillati</taxon>
        <taxon>Actinomycetota</taxon>
        <taxon>Actinomycetes</taxon>
        <taxon>Pseudonocardiales</taxon>
        <taxon>Pseudonocardiaceae</taxon>
        <taxon>Tamaricihabitans</taxon>
    </lineage>
</organism>
<keyword evidence="6" id="KW-1185">Reference proteome</keyword>
<dbReference type="SMART" id="SM01092">
    <property type="entry name" value="CO_deh_flav_C"/>
    <property type="match status" value="1"/>
</dbReference>
<dbReference type="InterPro" id="IPR051312">
    <property type="entry name" value="Diverse_Substr_Oxidored"/>
</dbReference>
<protein>
    <submittedName>
        <fullName evidence="5">Carbon-monoxide dehydrogenase medium subunit</fullName>
    </submittedName>
</protein>
<dbReference type="Gene3D" id="3.30.465.10">
    <property type="match status" value="1"/>
</dbReference>
<dbReference type="RefSeq" id="WP_132876443.1">
    <property type="nucleotide sequence ID" value="NZ_SLXQ01000002.1"/>
</dbReference>
<dbReference type="Pfam" id="PF03450">
    <property type="entry name" value="CO_deh_flav_C"/>
    <property type="match status" value="1"/>
</dbReference>
<dbReference type="PANTHER" id="PTHR42659:SF2">
    <property type="entry name" value="XANTHINE DEHYDROGENASE SUBUNIT C-RELATED"/>
    <property type="match status" value="1"/>
</dbReference>
<dbReference type="SUPFAM" id="SSF55447">
    <property type="entry name" value="CO dehydrogenase flavoprotein C-terminal domain-like"/>
    <property type="match status" value="1"/>
</dbReference>
<evidence type="ECO:0000256" key="2">
    <source>
        <dbReference type="ARBA" id="ARBA00022827"/>
    </source>
</evidence>
<sequence>MIPAAFDYTAPSTVEEAVGALAEAGEDAKVLGGGQSLLPVLRMRLAAPTTLIDLGKVAELRGVREDGGALVIGAMTTHYDVQRDPLVQQHAALLARATDTVADPQVRHRGTFGGSIAHADPAGDLLAPALAMDTEMVIAGQGGRRTVAAADFFVDYFTTALEPDELLVEVRVPKHTGWHAHYEKFNRVAQAWSIVAVAATVRVEGTSIAEARVGLTNMAATPVRAHAVENALVGAPATPEAIRAAAAHAAEGTSPTSDGNADADYRQHLARTLTGRAVTAAVSG</sequence>
<evidence type="ECO:0000259" key="4">
    <source>
        <dbReference type="PROSITE" id="PS51387"/>
    </source>
</evidence>
<dbReference type="FunFam" id="3.30.465.10:FF:000017">
    <property type="entry name" value="Xanthine dehydrogenase, FAD binding subunit"/>
    <property type="match status" value="1"/>
</dbReference>
<dbReference type="InterPro" id="IPR005107">
    <property type="entry name" value="CO_DH_flav_C"/>
</dbReference>
<evidence type="ECO:0000313" key="6">
    <source>
        <dbReference type="Proteomes" id="UP000294911"/>
    </source>
</evidence>
<dbReference type="GO" id="GO:0016491">
    <property type="term" value="F:oxidoreductase activity"/>
    <property type="evidence" value="ECO:0007669"/>
    <property type="project" value="UniProtKB-KW"/>
</dbReference>